<dbReference type="Proteomes" id="UP001519306">
    <property type="component" value="Unassembled WGS sequence"/>
</dbReference>
<dbReference type="EMBL" id="JAGGLJ010000009">
    <property type="protein sequence ID" value="MBP2025553.1"/>
    <property type="molecule type" value="Genomic_DNA"/>
</dbReference>
<dbReference type="GO" id="GO:0003887">
    <property type="term" value="F:DNA-directed DNA polymerase activity"/>
    <property type="evidence" value="ECO:0007669"/>
    <property type="project" value="UniProtKB-EC"/>
</dbReference>
<evidence type="ECO:0000256" key="8">
    <source>
        <dbReference type="ARBA" id="ARBA00022932"/>
    </source>
</evidence>
<dbReference type="Gene3D" id="3.70.10.10">
    <property type="match status" value="1"/>
</dbReference>
<dbReference type="Gene3D" id="3.10.150.10">
    <property type="entry name" value="DNA Polymerase III, subunit A, domain 2"/>
    <property type="match status" value="1"/>
</dbReference>
<feature type="domain" description="DNA polymerase III beta sliding clamp N-terminal" evidence="11">
    <location>
        <begin position="1"/>
        <end position="118"/>
    </location>
</feature>
<evidence type="ECO:0000313" key="15">
    <source>
        <dbReference type="Proteomes" id="UP001519306"/>
    </source>
</evidence>
<keyword evidence="15" id="KW-1185">Reference proteome</keyword>
<accession>A0ABS4KCP9</accession>
<dbReference type="InterPro" id="IPR022635">
    <property type="entry name" value="DNA_polIII_beta_C"/>
</dbReference>
<dbReference type="NCBIfam" id="TIGR00663">
    <property type="entry name" value="dnan"/>
    <property type="match status" value="1"/>
</dbReference>
<dbReference type="PANTHER" id="PTHR30478:SF0">
    <property type="entry name" value="BETA SLIDING CLAMP"/>
    <property type="match status" value="1"/>
</dbReference>
<dbReference type="InterPro" id="IPR022634">
    <property type="entry name" value="DNA_polIII_beta_N"/>
</dbReference>
<evidence type="ECO:0000256" key="5">
    <source>
        <dbReference type="ARBA" id="ARBA00022679"/>
    </source>
</evidence>
<protein>
    <recommendedName>
        <fullName evidence="3 10">Beta sliding clamp</fullName>
    </recommendedName>
</protein>
<keyword evidence="9" id="KW-0238">DNA-binding</keyword>
<dbReference type="PANTHER" id="PTHR30478">
    <property type="entry name" value="DNA POLYMERASE III SUBUNIT BETA"/>
    <property type="match status" value="1"/>
</dbReference>
<keyword evidence="8 10" id="KW-0239">DNA-directed DNA polymerase</keyword>
<evidence type="ECO:0000256" key="2">
    <source>
        <dbReference type="ARBA" id="ARBA00010752"/>
    </source>
</evidence>
<dbReference type="Pfam" id="PF02767">
    <property type="entry name" value="DNA_pol3_beta_2"/>
    <property type="match status" value="1"/>
</dbReference>
<dbReference type="SUPFAM" id="SSF55979">
    <property type="entry name" value="DNA clamp"/>
    <property type="match status" value="3"/>
</dbReference>
<dbReference type="InterPro" id="IPR046938">
    <property type="entry name" value="DNA_clamp_sf"/>
</dbReference>
<comment type="similarity">
    <text evidence="2 10">Belongs to the beta sliding clamp family.</text>
</comment>
<evidence type="ECO:0000259" key="13">
    <source>
        <dbReference type="Pfam" id="PF02768"/>
    </source>
</evidence>
<evidence type="ECO:0000256" key="6">
    <source>
        <dbReference type="ARBA" id="ARBA00022695"/>
    </source>
</evidence>
<evidence type="ECO:0000256" key="9">
    <source>
        <dbReference type="ARBA" id="ARBA00023125"/>
    </source>
</evidence>
<evidence type="ECO:0000259" key="12">
    <source>
        <dbReference type="Pfam" id="PF02767"/>
    </source>
</evidence>
<reference evidence="14 15" key="1">
    <citation type="submission" date="2021-03" db="EMBL/GenBank/DDBJ databases">
        <title>Genomic Encyclopedia of Type Strains, Phase IV (KMG-IV): sequencing the most valuable type-strain genomes for metagenomic binning, comparative biology and taxonomic classification.</title>
        <authorList>
            <person name="Goeker M."/>
        </authorList>
    </citation>
    <scope>NUCLEOTIDE SEQUENCE [LARGE SCALE GENOMIC DNA]</scope>
    <source>
        <strain evidence="14 15">DSM 27563</strain>
    </source>
</reference>
<evidence type="ECO:0000313" key="14">
    <source>
        <dbReference type="EMBL" id="MBP2025553.1"/>
    </source>
</evidence>
<keyword evidence="5 10" id="KW-0808">Transferase</keyword>
<comment type="function">
    <text evidence="10">Confers DNA tethering and processivity to DNA polymerases and other proteins. Acts as a clamp, forming a ring around DNA (a reaction catalyzed by the clamp-loading complex) which diffuses in an ATP-independent manner freely and bidirectionally along dsDNA. Initially characterized for its ability to contact the catalytic subunit of DNA polymerase III (Pol III), a complex, multichain enzyme responsible for most of the replicative synthesis in bacteria; Pol III exhibits 3'-5' exonuclease proofreading activity. The beta chain is required for initiation of replication as well as for processivity of DNA replication.</text>
</comment>
<dbReference type="Pfam" id="PF02768">
    <property type="entry name" value="DNA_pol3_beta_3"/>
    <property type="match status" value="1"/>
</dbReference>
<dbReference type="PIRSF" id="PIRSF000804">
    <property type="entry name" value="DNA_pol_III_b"/>
    <property type="match status" value="1"/>
</dbReference>
<evidence type="ECO:0000256" key="1">
    <source>
        <dbReference type="ARBA" id="ARBA00004496"/>
    </source>
</evidence>
<comment type="caution">
    <text evidence="14">The sequence shown here is derived from an EMBL/GenBank/DDBJ whole genome shotgun (WGS) entry which is preliminary data.</text>
</comment>
<dbReference type="InterPro" id="IPR001001">
    <property type="entry name" value="DNA_polIII_beta"/>
</dbReference>
<dbReference type="SMART" id="SM00480">
    <property type="entry name" value="POL3Bc"/>
    <property type="match status" value="1"/>
</dbReference>
<feature type="domain" description="DNA polymerase III beta sliding clamp C-terminal" evidence="13">
    <location>
        <begin position="247"/>
        <end position="362"/>
    </location>
</feature>
<evidence type="ECO:0000256" key="7">
    <source>
        <dbReference type="ARBA" id="ARBA00022705"/>
    </source>
</evidence>
<dbReference type="Pfam" id="PF00712">
    <property type="entry name" value="DNA_pol3_beta"/>
    <property type="match status" value="1"/>
</dbReference>
<name>A0ABS4KCP9_9FIRM</name>
<proteinExistence type="inferred from homology"/>
<keyword evidence="6 10" id="KW-0548">Nucleotidyltransferase</keyword>
<evidence type="ECO:0000256" key="10">
    <source>
        <dbReference type="PIRNR" id="PIRNR000804"/>
    </source>
</evidence>
<organism evidence="14 15">
    <name type="scientific">Peptoniphilus stercorisuis</name>
    <dbReference type="NCBI Taxonomy" id="1436965"/>
    <lineage>
        <taxon>Bacteria</taxon>
        <taxon>Bacillati</taxon>
        <taxon>Bacillota</taxon>
        <taxon>Tissierellia</taxon>
        <taxon>Tissierellales</taxon>
        <taxon>Peptoniphilaceae</taxon>
        <taxon>Peptoniphilus</taxon>
    </lineage>
</organism>
<gene>
    <name evidence="14" type="ORF">J2Z71_001096</name>
</gene>
<dbReference type="CDD" id="cd00140">
    <property type="entry name" value="beta_clamp"/>
    <property type="match status" value="1"/>
</dbReference>
<keyword evidence="4 10" id="KW-0963">Cytoplasm</keyword>
<feature type="domain" description="DNA polymerase III beta sliding clamp central" evidence="12">
    <location>
        <begin position="128"/>
        <end position="238"/>
    </location>
</feature>
<comment type="subunit">
    <text evidence="10">Forms a ring-shaped head-to-tail homodimer around DNA.</text>
</comment>
<keyword evidence="7 10" id="KW-0235">DNA replication</keyword>
<evidence type="ECO:0000256" key="3">
    <source>
        <dbReference type="ARBA" id="ARBA00021035"/>
    </source>
</evidence>
<evidence type="ECO:0000259" key="11">
    <source>
        <dbReference type="Pfam" id="PF00712"/>
    </source>
</evidence>
<evidence type="ECO:0000256" key="4">
    <source>
        <dbReference type="ARBA" id="ARBA00022490"/>
    </source>
</evidence>
<sequence>MKFKVNKKAIAKHISIVQKAISNRTTLPILEGIKIVANHNIITLTATDSETAIKTSFPAIVEEEGTIVVNSRLFGDIIRKLPDDIITIEVSNYNMNILCSNSEFNIQCQNSEEFPDLPNLGDIKNLKINANDFKDAIRKTSFAVSLDETRATLTGVLMDIVDSKITFVALDGFRMALKKISIDSNINTKAIIPARNCNDLIKIIEDDVIDIDIEIGINIIKFDLGDTIFYANLLGSEFFQYEGLIKDNYKINSKVKKSDFQSSLERASLLAKEDRANLVKLSVSEDIIEIRSNSEIGSSMEIVPAETMGGELDIAFNSKYIIEGLKNLESDEITLSFTDSVNPTIIREIDDNSYIYLVLPVRLAN</sequence>
<comment type="subcellular location">
    <subcellularLocation>
        <location evidence="1 10">Cytoplasm</location>
    </subcellularLocation>
</comment>
<dbReference type="InterPro" id="IPR022637">
    <property type="entry name" value="DNA_polIII_beta_cen"/>
</dbReference>
<dbReference type="RefSeq" id="WP_210060845.1">
    <property type="nucleotide sequence ID" value="NZ_JAGGLJ010000009.1"/>
</dbReference>